<proteinExistence type="inferred from homology"/>
<dbReference type="GO" id="GO:0050660">
    <property type="term" value="F:flavin adenine dinucleotide binding"/>
    <property type="evidence" value="ECO:0007669"/>
    <property type="project" value="TreeGrafter"/>
</dbReference>
<dbReference type="InterPro" id="IPR029035">
    <property type="entry name" value="DHS-like_NAD/FAD-binding_dom"/>
</dbReference>
<dbReference type="Pfam" id="PF02776">
    <property type="entry name" value="TPP_enzyme_N"/>
    <property type="match status" value="1"/>
</dbReference>
<feature type="domain" description="Thiamine pyrophosphate enzyme N-terminal TPP-binding" evidence="7">
    <location>
        <begin position="20"/>
        <end position="116"/>
    </location>
</feature>
<feature type="domain" description="Thiamine pyrophosphate enzyme central" evidence="5">
    <location>
        <begin position="222"/>
        <end position="355"/>
    </location>
</feature>
<evidence type="ECO:0000313" key="8">
    <source>
        <dbReference type="EMBL" id="KAB1648069.1"/>
    </source>
</evidence>
<feature type="region of interest" description="Disordered" evidence="4">
    <location>
        <begin position="188"/>
        <end position="224"/>
    </location>
</feature>
<dbReference type="Pfam" id="PF02775">
    <property type="entry name" value="TPP_enzyme_C"/>
    <property type="match status" value="1"/>
</dbReference>
<dbReference type="Pfam" id="PF00205">
    <property type="entry name" value="TPP_enzyme_M"/>
    <property type="match status" value="1"/>
</dbReference>
<dbReference type="AlphaFoldDB" id="A0A6H9WK13"/>
<evidence type="ECO:0000259" key="7">
    <source>
        <dbReference type="Pfam" id="PF02776"/>
    </source>
</evidence>
<dbReference type="SUPFAM" id="SSF52518">
    <property type="entry name" value="Thiamin diphosphate-binding fold (THDP-binding)"/>
    <property type="match status" value="2"/>
</dbReference>
<dbReference type="PANTHER" id="PTHR18968:SF13">
    <property type="entry name" value="ACETOLACTATE SYNTHASE CATALYTIC SUBUNIT, MITOCHONDRIAL"/>
    <property type="match status" value="1"/>
</dbReference>
<dbReference type="GO" id="GO:0009097">
    <property type="term" value="P:isoleucine biosynthetic process"/>
    <property type="evidence" value="ECO:0007669"/>
    <property type="project" value="TreeGrafter"/>
</dbReference>
<dbReference type="InterPro" id="IPR012000">
    <property type="entry name" value="Thiamin_PyroP_enz_cen_dom"/>
</dbReference>
<keyword evidence="2 3" id="KW-0786">Thiamine pyrophosphate</keyword>
<protein>
    <submittedName>
        <fullName evidence="8">Thiamine pyrophosphate-binding protein</fullName>
    </submittedName>
</protein>
<dbReference type="InterPro" id="IPR012001">
    <property type="entry name" value="Thiamin_PyroP_enz_TPP-bd_dom"/>
</dbReference>
<dbReference type="GO" id="GO:0005948">
    <property type="term" value="C:acetolactate synthase complex"/>
    <property type="evidence" value="ECO:0007669"/>
    <property type="project" value="TreeGrafter"/>
</dbReference>
<keyword evidence="9" id="KW-1185">Reference proteome</keyword>
<dbReference type="InterPro" id="IPR029061">
    <property type="entry name" value="THDP-binding"/>
</dbReference>
<dbReference type="InterPro" id="IPR045229">
    <property type="entry name" value="TPP_enz"/>
</dbReference>
<dbReference type="GO" id="GO:0030976">
    <property type="term" value="F:thiamine pyrophosphate binding"/>
    <property type="evidence" value="ECO:0007669"/>
    <property type="project" value="InterPro"/>
</dbReference>
<dbReference type="GO" id="GO:0003984">
    <property type="term" value="F:acetolactate synthase activity"/>
    <property type="evidence" value="ECO:0007669"/>
    <property type="project" value="TreeGrafter"/>
</dbReference>
<sequence>MTANGAVTSEHVAGATRATTVAEAVAAAARDLGADDVFTLMGGTNLRVVHHLGDRGARLHHLRHENGAIGAADGYARASDRVGWSSVTHGPGFTNAVTALRTAVLARSPQVMIMADTTGVPPRQAPFEVGVQGLTPDMILATIGVPIVRVSARSASSDTARAHAMAAEQRLPVALIIPFGVEVAPSPMEPAAGASSTAAPRRALADAEESSPDGGRPERGDIDEVERVLRSAKRIVILAGRGAAAPEAVLQLGALADACGAYLATSVRAVGLFEGSPANLGIFGGFSHAAARATIHGADCIIAIGASLNHLQTRADTYLHGATLVHVDADPHAIGRFNRADVSVCGDAARVAEELLARFEARPLEPPRHLPDAPDRISYVDVSRPGELDPRTLTERLDELLPPDRTIVVDGGHFTVWPICFMRHEAPTALIWTCDFGAIGCGFGPSIGVATARNDRLTALFIGDCGFYMTLGELEVAVREELPLLVACYNDGAAGSEVLIADQAGLPTDEAIFGRADLAQVARGLGAAGVAIDRLDDLAPALAAWDRRGPLVLDCRITRDVRSPARTHAT</sequence>
<evidence type="ECO:0000256" key="4">
    <source>
        <dbReference type="SAM" id="MobiDB-lite"/>
    </source>
</evidence>
<dbReference type="PANTHER" id="PTHR18968">
    <property type="entry name" value="THIAMINE PYROPHOSPHATE ENZYMES"/>
    <property type="match status" value="1"/>
</dbReference>
<dbReference type="EMBL" id="WBJY01000002">
    <property type="protein sequence ID" value="KAB1648069.1"/>
    <property type="molecule type" value="Genomic_DNA"/>
</dbReference>
<evidence type="ECO:0000256" key="3">
    <source>
        <dbReference type="RuleBase" id="RU362132"/>
    </source>
</evidence>
<organism evidence="8 9">
    <name type="scientific">Pseudoclavibacter endophyticus</name>
    <dbReference type="NCBI Taxonomy" id="1778590"/>
    <lineage>
        <taxon>Bacteria</taxon>
        <taxon>Bacillati</taxon>
        <taxon>Actinomycetota</taxon>
        <taxon>Actinomycetes</taxon>
        <taxon>Micrococcales</taxon>
        <taxon>Microbacteriaceae</taxon>
        <taxon>Pseudoclavibacter</taxon>
    </lineage>
</organism>
<dbReference type="SUPFAM" id="SSF52467">
    <property type="entry name" value="DHS-like NAD/FAD-binding domain"/>
    <property type="match status" value="1"/>
</dbReference>
<gene>
    <name evidence="8" type="ORF">F8O04_10080</name>
</gene>
<accession>A0A6H9WK13</accession>
<dbReference type="CDD" id="cd07035">
    <property type="entry name" value="TPP_PYR_POX_like"/>
    <property type="match status" value="1"/>
</dbReference>
<comment type="caution">
    <text evidence="8">The sequence shown here is derived from an EMBL/GenBank/DDBJ whole genome shotgun (WGS) entry which is preliminary data.</text>
</comment>
<evidence type="ECO:0000256" key="2">
    <source>
        <dbReference type="ARBA" id="ARBA00023052"/>
    </source>
</evidence>
<evidence type="ECO:0000259" key="6">
    <source>
        <dbReference type="Pfam" id="PF02775"/>
    </source>
</evidence>
<comment type="similarity">
    <text evidence="1 3">Belongs to the TPP enzyme family.</text>
</comment>
<dbReference type="CDD" id="cd00568">
    <property type="entry name" value="TPP_enzymes"/>
    <property type="match status" value="1"/>
</dbReference>
<feature type="compositionally biased region" description="Basic and acidic residues" evidence="4">
    <location>
        <begin position="215"/>
        <end position="224"/>
    </location>
</feature>
<dbReference type="RefSeq" id="WP_158029264.1">
    <property type="nucleotide sequence ID" value="NZ_BMHG01000001.1"/>
</dbReference>
<dbReference type="OrthoDB" id="3203527at2"/>
<name>A0A6H9WK13_9MICO</name>
<reference evidence="8 9" key="1">
    <citation type="submission" date="2019-09" db="EMBL/GenBank/DDBJ databases">
        <title>Phylogeny of genus Pseudoclavibacter and closely related genus.</title>
        <authorList>
            <person name="Li Y."/>
        </authorList>
    </citation>
    <scope>NUCLEOTIDE SEQUENCE [LARGE SCALE GENOMIC DNA]</scope>
    <source>
        <strain evidence="8 9">EGI 60007</strain>
    </source>
</reference>
<feature type="domain" description="Thiamine pyrophosphate enzyme TPP-binding" evidence="6">
    <location>
        <begin position="410"/>
        <end position="555"/>
    </location>
</feature>
<evidence type="ECO:0000259" key="5">
    <source>
        <dbReference type="Pfam" id="PF00205"/>
    </source>
</evidence>
<evidence type="ECO:0000256" key="1">
    <source>
        <dbReference type="ARBA" id="ARBA00007812"/>
    </source>
</evidence>
<dbReference type="Gene3D" id="3.40.50.970">
    <property type="match status" value="2"/>
</dbReference>
<dbReference type="Proteomes" id="UP000431744">
    <property type="component" value="Unassembled WGS sequence"/>
</dbReference>
<dbReference type="GO" id="GO:0000287">
    <property type="term" value="F:magnesium ion binding"/>
    <property type="evidence" value="ECO:0007669"/>
    <property type="project" value="InterPro"/>
</dbReference>
<evidence type="ECO:0000313" key="9">
    <source>
        <dbReference type="Proteomes" id="UP000431744"/>
    </source>
</evidence>
<dbReference type="InterPro" id="IPR011766">
    <property type="entry name" value="TPP_enzyme_TPP-bd"/>
</dbReference>
<dbReference type="Gene3D" id="3.40.50.1220">
    <property type="entry name" value="TPP-binding domain"/>
    <property type="match status" value="1"/>
</dbReference>
<dbReference type="GO" id="GO:0009099">
    <property type="term" value="P:L-valine biosynthetic process"/>
    <property type="evidence" value="ECO:0007669"/>
    <property type="project" value="TreeGrafter"/>
</dbReference>